<dbReference type="EMBL" id="BGPR01012241">
    <property type="protein sequence ID" value="GBN55226.1"/>
    <property type="molecule type" value="Genomic_DNA"/>
</dbReference>
<reference evidence="1 2" key="1">
    <citation type="journal article" date="2019" name="Sci. Rep.">
        <title>Orb-weaving spider Araneus ventricosus genome elucidates the spidroin gene catalogue.</title>
        <authorList>
            <person name="Kono N."/>
            <person name="Nakamura H."/>
            <person name="Ohtoshi R."/>
            <person name="Moran D.A.P."/>
            <person name="Shinohara A."/>
            <person name="Yoshida Y."/>
            <person name="Fujiwara M."/>
            <person name="Mori M."/>
            <person name="Tomita M."/>
            <person name="Arakawa K."/>
        </authorList>
    </citation>
    <scope>NUCLEOTIDE SEQUENCE [LARGE SCALE GENOMIC DNA]</scope>
</reference>
<gene>
    <name evidence="1" type="ORF">AVEN_13606_1</name>
</gene>
<protein>
    <submittedName>
        <fullName evidence="1">Uncharacterized protein</fullName>
    </submittedName>
</protein>
<keyword evidence="2" id="KW-1185">Reference proteome</keyword>
<comment type="caution">
    <text evidence="1">The sequence shown here is derived from an EMBL/GenBank/DDBJ whole genome shotgun (WGS) entry which is preliminary data.</text>
</comment>
<proteinExistence type="predicted"/>
<organism evidence="1 2">
    <name type="scientific">Araneus ventricosus</name>
    <name type="common">Orbweaver spider</name>
    <name type="synonym">Epeira ventricosa</name>
    <dbReference type="NCBI Taxonomy" id="182803"/>
    <lineage>
        <taxon>Eukaryota</taxon>
        <taxon>Metazoa</taxon>
        <taxon>Ecdysozoa</taxon>
        <taxon>Arthropoda</taxon>
        <taxon>Chelicerata</taxon>
        <taxon>Arachnida</taxon>
        <taxon>Araneae</taxon>
        <taxon>Araneomorphae</taxon>
        <taxon>Entelegynae</taxon>
        <taxon>Araneoidea</taxon>
        <taxon>Araneidae</taxon>
        <taxon>Araneus</taxon>
    </lineage>
</organism>
<sequence>MYIGRLDETAFRGVEKWSKSISLSYISLEFRWHAQLRLLSRGDLVIRFRNRRVPGSKPIPPKINRTWGLLYPKSYVVAKSPQDGVEQKFGDGVPAQCRPSKRHFSIVAKGCPNHHRARTLSATKENTEVPCVNYASRMPSHLDHPDSTCFPRQISLISVHMTYDFEPITIFVTYDMAPDLVSFLFCNELLFLFQNFFYESYPLITESADDLRFSRTVICWVLASLWI</sequence>
<accession>A0A4Y2PYP9</accession>
<dbReference type="AlphaFoldDB" id="A0A4Y2PYP9"/>
<evidence type="ECO:0000313" key="1">
    <source>
        <dbReference type="EMBL" id="GBN55226.1"/>
    </source>
</evidence>
<dbReference type="Proteomes" id="UP000499080">
    <property type="component" value="Unassembled WGS sequence"/>
</dbReference>
<name>A0A4Y2PYP9_ARAVE</name>
<evidence type="ECO:0000313" key="2">
    <source>
        <dbReference type="Proteomes" id="UP000499080"/>
    </source>
</evidence>